<dbReference type="PANTHER" id="PTHR43409:SF4">
    <property type="entry name" value="RADICAL SAM SUPERFAMILY PROTEIN"/>
    <property type="match status" value="1"/>
</dbReference>
<dbReference type="RefSeq" id="WP_131904368.1">
    <property type="nucleotide sequence ID" value="NZ_BAAAFU010000008.1"/>
</dbReference>
<dbReference type="Pfam" id="PF04055">
    <property type="entry name" value="Radical_SAM"/>
    <property type="match status" value="1"/>
</dbReference>
<dbReference type="CDD" id="cd01335">
    <property type="entry name" value="Radical_SAM"/>
    <property type="match status" value="1"/>
</dbReference>
<dbReference type="InterPro" id="IPR058240">
    <property type="entry name" value="rSAM_sf"/>
</dbReference>
<dbReference type="SMART" id="SM00729">
    <property type="entry name" value="Elp3"/>
    <property type="match status" value="1"/>
</dbReference>
<keyword evidence="4" id="KW-0408">Iron</keyword>
<dbReference type="SFLD" id="SFLDG01095">
    <property type="entry name" value="Uncharacterised_Radical_SAM_Su"/>
    <property type="match status" value="1"/>
</dbReference>
<keyword evidence="8" id="KW-1185">Reference proteome</keyword>
<dbReference type="SFLD" id="SFLDS00029">
    <property type="entry name" value="Radical_SAM"/>
    <property type="match status" value="1"/>
</dbReference>
<dbReference type="SFLD" id="SFLDG01082">
    <property type="entry name" value="B12-binding_domain_containing"/>
    <property type="match status" value="1"/>
</dbReference>
<dbReference type="InterPro" id="IPR007197">
    <property type="entry name" value="rSAM"/>
</dbReference>
<dbReference type="Gene3D" id="3.20.20.70">
    <property type="entry name" value="Aldolase class I"/>
    <property type="match status" value="1"/>
</dbReference>
<protein>
    <submittedName>
        <fullName evidence="7">Radical SAM family protein</fullName>
    </submittedName>
</protein>
<comment type="cofactor">
    <cofactor evidence="1">
        <name>[4Fe-4S] cluster</name>
        <dbReference type="ChEBI" id="CHEBI:49883"/>
    </cofactor>
</comment>
<dbReference type="AlphaFoldDB" id="A0A4R1F9X4"/>
<reference evidence="7 8" key="1">
    <citation type="submission" date="2019-03" db="EMBL/GenBank/DDBJ databases">
        <title>Genomic Encyclopedia of Type Strains, Phase IV (KMG-IV): sequencing the most valuable type-strain genomes for metagenomic binning, comparative biology and taxonomic classification.</title>
        <authorList>
            <person name="Goeker M."/>
        </authorList>
    </citation>
    <scope>NUCLEOTIDE SEQUENCE [LARGE SCALE GENOMIC DNA]</scope>
    <source>
        <strain evidence="7 8">DSM 24830</strain>
    </source>
</reference>
<evidence type="ECO:0000313" key="8">
    <source>
        <dbReference type="Proteomes" id="UP000294887"/>
    </source>
</evidence>
<name>A0A4R1F9X4_9GAMM</name>
<sequence>MFSQPPVTYIEPVFRPPSEGLSLILQVTNGCSWNNCTFCEMYTAPQKKFAPKSEDKVLEEIKRCGQQLGQIRRVFLGDGDAMALSVRRLKTILEAIKEHLPSVTRVSAYCLPRNIKRKTVEELQELRDLGLSLIYIGAESGDDEVLEKINKGETFESTKDAILKAKAANIKSSVMIINGMGGKEYSKQHAIRSAELVNATQPDYVATLVLFFSHGKEKVEAGFGGTFTPLNTAELCEEMRTFIEHTKLEKSIFRSDHVSNHLVLKGVLGKDKQNMLDDIDDAIQHFKAHPEIQHQVTSF</sequence>
<evidence type="ECO:0000256" key="5">
    <source>
        <dbReference type="ARBA" id="ARBA00023014"/>
    </source>
</evidence>
<accession>A0A4R1F9X4</accession>
<dbReference type="OrthoDB" id="9777636at2"/>
<feature type="domain" description="Radical SAM core" evidence="6">
    <location>
        <begin position="15"/>
        <end position="255"/>
    </location>
</feature>
<dbReference type="GO" id="GO:0051536">
    <property type="term" value="F:iron-sulfur cluster binding"/>
    <property type="evidence" value="ECO:0007669"/>
    <property type="project" value="UniProtKB-KW"/>
</dbReference>
<evidence type="ECO:0000256" key="1">
    <source>
        <dbReference type="ARBA" id="ARBA00001966"/>
    </source>
</evidence>
<evidence type="ECO:0000256" key="4">
    <source>
        <dbReference type="ARBA" id="ARBA00023004"/>
    </source>
</evidence>
<organism evidence="7 8">
    <name type="scientific">Cocleimonas flava</name>
    <dbReference type="NCBI Taxonomy" id="634765"/>
    <lineage>
        <taxon>Bacteria</taxon>
        <taxon>Pseudomonadati</taxon>
        <taxon>Pseudomonadota</taxon>
        <taxon>Gammaproteobacteria</taxon>
        <taxon>Thiotrichales</taxon>
        <taxon>Thiotrichaceae</taxon>
        <taxon>Cocleimonas</taxon>
    </lineage>
</organism>
<keyword evidence="2" id="KW-0949">S-adenosyl-L-methionine</keyword>
<proteinExistence type="predicted"/>
<dbReference type="InterPro" id="IPR013785">
    <property type="entry name" value="Aldolase_TIM"/>
</dbReference>
<keyword evidence="5" id="KW-0411">Iron-sulfur</keyword>
<comment type="caution">
    <text evidence="7">The sequence shown here is derived from an EMBL/GenBank/DDBJ whole genome shotgun (WGS) entry which is preliminary data.</text>
</comment>
<evidence type="ECO:0000259" key="6">
    <source>
        <dbReference type="PROSITE" id="PS51918"/>
    </source>
</evidence>
<dbReference type="InterPro" id="IPR051198">
    <property type="entry name" value="BchE-like"/>
</dbReference>
<evidence type="ECO:0000256" key="3">
    <source>
        <dbReference type="ARBA" id="ARBA00022723"/>
    </source>
</evidence>
<dbReference type="PROSITE" id="PS51918">
    <property type="entry name" value="RADICAL_SAM"/>
    <property type="match status" value="1"/>
</dbReference>
<dbReference type="InterPro" id="IPR006638">
    <property type="entry name" value="Elp3/MiaA/NifB-like_rSAM"/>
</dbReference>
<keyword evidence="3" id="KW-0479">Metal-binding</keyword>
<gene>
    <name evidence="7" type="ORF">EV695_0546</name>
</gene>
<evidence type="ECO:0000313" key="7">
    <source>
        <dbReference type="EMBL" id="TCJ88688.1"/>
    </source>
</evidence>
<dbReference type="PANTHER" id="PTHR43409">
    <property type="entry name" value="ANAEROBIC MAGNESIUM-PROTOPORPHYRIN IX MONOMETHYL ESTER CYCLASE-RELATED"/>
    <property type="match status" value="1"/>
</dbReference>
<dbReference type="Proteomes" id="UP000294887">
    <property type="component" value="Unassembled WGS sequence"/>
</dbReference>
<dbReference type="SUPFAM" id="SSF102114">
    <property type="entry name" value="Radical SAM enzymes"/>
    <property type="match status" value="1"/>
</dbReference>
<dbReference type="EMBL" id="SMFQ01000002">
    <property type="protein sequence ID" value="TCJ88688.1"/>
    <property type="molecule type" value="Genomic_DNA"/>
</dbReference>
<dbReference type="GO" id="GO:0046872">
    <property type="term" value="F:metal ion binding"/>
    <property type="evidence" value="ECO:0007669"/>
    <property type="project" value="UniProtKB-KW"/>
</dbReference>
<evidence type="ECO:0000256" key="2">
    <source>
        <dbReference type="ARBA" id="ARBA00022691"/>
    </source>
</evidence>
<dbReference type="GO" id="GO:0003824">
    <property type="term" value="F:catalytic activity"/>
    <property type="evidence" value="ECO:0007669"/>
    <property type="project" value="InterPro"/>
</dbReference>